<keyword evidence="2" id="KW-1185">Reference proteome</keyword>
<protein>
    <submittedName>
        <fullName evidence="1">Uncharacterized protein</fullName>
    </submittedName>
</protein>
<gene>
    <name evidence="1" type="ORF">SB48_HM08orf06182</name>
</gene>
<sequence>MKITAFFNNFKSTIADEANGLLSVDAKQEAFPPAATPLMYK</sequence>
<organism evidence="1 2">
    <name type="scientific">Heyndrickxia coagulans</name>
    <name type="common">Weizmannia coagulans</name>
    <dbReference type="NCBI Taxonomy" id="1398"/>
    <lineage>
        <taxon>Bacteria</taxon>
        <taxon>Bacillati</taxon>
        <taxon>Bacillota</taxon>
        <taxon>Bacilli</taxon>
        <taxon>Bacillales</taxon>
        <taxon>Bacillaceae</taxon>
        <taxon>Heyndrickxia</taxon>
    </lineage>
</organism>
<dbReference type="EMBL" id="CP010525">
    <property type="protein sequence ID" value="AJO24683.1"/>
    <property type="molecule type" value="Genomic_DNA"/>
</dbReference>
<name>A0AAN0T9J2_HEYCO</name>
<evidence type="ECO:0000313" key="2">
    <source>
        <dbReference type="Proteomes" id="UP000032024"/>
    </source>
</evidence>
<dbReference type="Proteomes" id="UP000032024">
    <property type="component" value="Chromosome"/>
</dbReference>
<evidence type="ECO:0000313" key="1">
    <source>
        <dbReference type="EMBL" id="AJO24683.1"/>
    </source>
</evidence>
<accession>A0AAN0T9J2</accession>
<reference evidence="2" key="1">
    <citation type="submission" date="2015-01" db="EMBL/GenBank/DDBJ databases">
        <title>Comparative genome analysis of Bacillus coagulans HM-08, Clostridium butyricum HM-68, Bacillus subtilis HM-66 and Bacillus paralicheniformis BL-09.</title>
        <authorList>
            <person name="Zhang H."/>
        </authorList>
    </citation>
    <scope>NUCLEOTIDE SEQUENCE [LARGE SCALE GENOMIC DNA]</scope>
    <source>
        <strain evidence="2">HM-08</strain>
    </source>
</reference>
<dbReference type="AlphaFoldDB" id="A0AAN0T9J2"/>
<proteinExistence type="predicted"/>